<evidence type="ECO:0000256" key="4">
    <source>
        <dbReference type="ARBA" id="ARBA00022927"/>
    </source>
</evidence>
<evidence type="ECO:0000313" key="9">
    <source>
        <dbReference type="EMBL" id="MDS3859426.1"/>
    </source>
</evidence>
<evidence type="ECO:0000256" key="2">
    <source>
        <dbReference type="ARBA" id="ARBA00022448"/>
    </source>
</evidence>
<proteinExistence type="predicted"/>
<keyword evidence="10" id="KW-1185">Reference proteome</keyword>
<evidence type="ECO:0000256" key="7">
    <source>
        <dbReference type="ARBA" id="ARBA00023136"/>
    </source>
</evidence>
<protein>
    <submittedName>
        <fullName evidence="9">Twin-arginine translocase TatA/TatE family subunit</fullName>
    </submittedName>
</protein>
<dbReference type="Gene3D" id="1.20.5.3310">
    <property type="match status" value="1"/>
</dbReference>
<keyword evidence="6" id="KW-0811">Translocation</keyword>
<gene>
    <name evidence="9" type="ORF">RIF25_01265</name>
</gene>
<accession>A0AAE4FNV8</accession>
<evidence type="ECO:0000256" key="3">
    <source>
        <dbReference type="ARBA" id="ARBA00022692"/>
    </source>
</evidence>
<evidence type="ECO:0000256" key="5">
    <source>
        <dbReference type="ARBA" id="ARBA00022989"/>
    </source>
</evidence>
<dbReference type="InterPro" id="IPR003369">
    <property type="entry name" value="TatA/B/E"/>
</dbReference>
<dbReference type="PANTHER" id="PTHR33162">
    <property type="entry name" value="SEC-INDEPENDENT PROTEIN TRANSLOCASE PROTEIN TATA, CHLOROPLASTIC"/>
    <property type="match status" value="1"/>
</dbReference>
<feature type="transmembrane region" description="Helical" evidence="8">
    <location>
        <begin position="6"/>
        <end position="22"/>
    </location>
</feature>
<keyword evidence="7 8" id="KW-0472">Membrane</keyword>
<evidence type="ECO:0000256" key="1">
    <source>
        <dbReference type="ARBA" id="ARBA00004167"/>
    </source>
</evidence>
<dbReference type="GO" id="GO:0016020">
    <property type="term" value="C:membrane"/>
    <property type="evidence" value="ECO:0007669"/>
    <property type="project" value="UniProtKB-SubCell"/>
</dbReference>
<name>A0AAE4FNV8_9CYAN</name>
<dbReference type="GO" id="GO:0015031">
    <property type="term" value="P:protein transport"/>
    <property type="evidence" value="ECO:0007669"/>
    <property type="project" value="UniProtKB-KW"/>
</dbReference>
<reference evidence="10" key="1">
    <citation type="submission" date="2023-07" db="EMBL/GenBank/DDBJ databases">
        <authorList>
            <person name="Luz R."/>
            <person name="Cordeiro R."/>
            <person name="Fonseca A."/>
            <person name="Goncalves V."/>
        </authorList>
    </citation>
    <scope>NUCLEOTIDE SEQUENCE [LARGE SCALE GENOMIC DNA]</scope>
    <source>
        <strain evidence="10">BACA0444</strain>
    </source>
</reference>
<dbReference type="AlphaFoldDB" id="A0AAE4FNV8"/>
<dbReference type="Proteomes" id="UP001268256">
    <property type="component" value="Unassembled WGS sequence"/>
</dbReference>
<keyword evidence="2" id="KW-0813">Transport</keyword>
<sequence>MFNLGWPEVAIAVVVAIVIFGPQKLPELGRSLAKTFLGFKSEIQPGPTRKPDDDPA</sequence>
<dbReference type="PRINTS" id="PR01506">
    <property type="entry name" value="TATBPROTEIN"/>
</dbReference>
<evidence type="ECO:0000313" key="10">
    <source>
        <dbReference type="Proteomes" id="UP001268256"/>
    </source>
</evidence>
<dbReference type="PANTHER" id="PTHR33162:SF1">
    <property type="entry name" value="SEC-INDEPENDENT PROTEIN TRANSLOCASE PROTEIN TATA, CHLOROPLASTIC"/>
    <property type="match status" value="1"/>
</dbReference>
<evidence type="ECO:0000256" key="8">
    <source>
        <dbReference type="SAM" id="Phobius"/>
    </source>
</evidence>
<comment type="subcellular location">
    <subcellularLocation>
        <location evidence="1">Membrane</location>
        <topology evidence="1">Single-pass membrane protein</topology>
    </subcellularLocation>
</comment>
<dbReference type="RefSeq" id="WP_322876755.1">
    <property type="nucleotide sequence ID" value="NZ_JAVMIP010000001.1"/>
</dbReference>
<keyword evidence="5 8" id="KW-1133">Transmembrane helix</keyword>
<keyword evidence="3 8" id="KW-0812">Transmembrane</keyword>
<organism evidence="9 10">
    <name type="scientific">Pseudocalidococcus azoricus BACA0444</name>
    <dbReference type="NCBI Taxonomy" id="2918990"/>
    <lineage>
        <taxon>Bacteria</taxon>
        <taxon>Bacillati</taxon>
        <taxon>Cyanobacteriota</taxon>
        <taxon>Cyanophyceae</taxon>
        <taxon>Acaryochloridales</taxon>
        <taxon>Thermosynechococcaceae</taxon>
        <taxon>Pseudocalidococcus</taxon>
        <taxon>Pseudocalidococcus azoricus</taxon>
    </lineage>
</organism>
<evidence type="ECO:0000256" key="6">
    <source>
        <dbReference type="ARBA" id="ARBA00023010"/>
    </source>
</evidence>
<dbReference type="Pfam" id="PF02416">
    <property type="entry name" value="TatA_B_E"/>
    <property type="match status" value="1"/>
</dbReference>
<keyword evidence="4" id="KW-0653">Protein transport</keyword>
<dbReference type="EMBL" id="JAVMIP010000001">
    <property type="protein sequence ID" value="MDS3859426.1"/>
    <property type="molecule type" value="Genomic_DNA"/>
</dbReference>
<comment type="caution">
    <text evidence="9">The sequence shown here is derived from an EMBL/GenBank/DDBJ whole genome shotgun (WGS) entry which is preliminary data.</text>
</comment>